<dbReference type="Pfam" id="PF13305">
    <property type="entry name" value="TetR_C_33"/>
    <property type="match status" value="1"/>
</dbReference>
<dbReference type="EMBL" id="VFPH01000001">
    <property type="protein sequence ID" value="TQM43617.1"/>
    <property type="molecule type" value="Genomic_DNA"/>
</dbReference>
<dbReference type="AlphaFoldDB" id="A0A543GC12"/>
<feature type="domain" description="HTH tetR-type" evidence="5">
    <location>
        <begin position="22"/>
        <end position="83"/>
    </location>
</feature>
<feature type="DNA-binding region" description="H-T-H motif" evidence="4">
    <location>
        <begin position="46"/>
        <end position="65"/>
    </location>
</feature>
<evidence type="ECO:0000259" key="5">
    <source>
        <dbReference type="PROSITE" id="PS50977"/>
    </source>
</evidence>
<protein>
    <submittedName>
        <fullName evidence="6">TetR family transcriptional regulator</fullName>
    </submittedName>
</protein>
<dbReference type="InterPro" id="IPR050109">
    <property type="entry name" value="HTH-type_TetR-like_transc_reg"/>
</dbReference>
<dbReference type="SUPFAM" id="SSF46689">
    <property type="entry name" value="Homeodomain-like"/>
    <property type="match status" value="1"/>
</dbReference>
<organism evidence="6 7">
    <name type="scientific">Pseudonocardia cypriaca</name>
    <dbReference type="NCBI Taxonomy" id="882449"/>
    <lineage>
        <taxon>Bacteria</taxon>
        <taxon>Bacillati</taxon>
        <taxon>Actinomycetota</taxon>
        <taxon>Actinomycetes</taxon>
        <taxon>Pseudonocardiales</taxon>
        <taxon>Pseudonocardiaceae</taxon>
        <taxon>Pseudonocardia</taxon>
    </lineage>
</organism>
<dbReference type="InterPro" id="IPR036271">
    <property type="entry name" value="Tet_transcr_reg_TetR-rel_C_sf"/>
</dbReference>
<dbReference type="Proteomes" id="UP000319818">
    <property type="component" value="Unassembled WGS sequence"/>
</dbReference>
<dbReference type="GO" id="GO:0003700">
    <property type="term" value="F:DNA-binding transcription factor activity"/>
    <property type="evidence" value="ECO:0007669"/>
    <property type="project" value="TreeGrafter"/>
</dbReference>
<dbReference type="Pfam" id="PF00440">
    <property type="entry name" value="TetR_N"/>
    <property type="match status" value="1"/>
</dbReference>
<gene>
    <name evidence="6" type="ORF">FB388_0965</name>
</gene>
<reference evidence="6 7" key="1">
    <citation type="submission" date="2019-06" db="EMBL/GenBank/DDBJ databases">
        <title>Sequencing the genomes of 1000 actinobacteria strains.</title>
        <authorList>
            <person name="Klenk H.-P."/>
        </authorList>
    </citation>
    <scope>NUCLEOTIDE SEQUENCE [LARGE SCALE GENOMIC DNA]</scope>
    <source>
        <strain evidence="6 7">DSM 45511</strain>
    </source>
</reference>
<accession>A0A543GC12</accession>
<evidence type="ECO:0000256" key="2">
    <source>
        <dbReference type="ARBA" id="ARBA00023125"/>
    </source>
</evidence>
<dbReference type="PANTHER" id="PTHR30055">
    <property type="entry name" value="HTH-TYPE TRANSCRIPTIONAL REGULATOR RUTR"/>
    <property type="match status" value="1"/>
</dbReference>
<dbReference type="InterPro" id="IPR001647">
    <property type="entry name" value="HTH_TetR"/>
</dbReference>
<evidence type="ECO:0000256" key="3">
    <source>
        <dbReference type="ARBA" id="ARBA00023163"/>
    </source>
</evidence>
<evidence type="ECO:0000313" key="6">
    <source>
        <dbReference type="EMBL" id="TQM43617.1"/>
    </source>
</evidence>
<proteinExistence type="predicted"/>
<dbReference type="PROSITE" id="PS50977">
    <property type="entry name" value="HTH_TETR_2"/>
    <property type="match status" value="1"/>
</dbReference>
<comment type="caution">
    <text evidence="6">The sequence shown here is derived from an EMBL/GenBank/DDBJ whole genome shotgun (WGS) entry which is preliminary data.</text>
</comment>
<keyword evidence="3" id="KW-0804">Transcription</keyword>
<evidence type="ECO:0000256" key="4">
    <source>
        <dbReference type="PROSITE-ProRule" id="PRU00335"/>
    </source>
</evidence>
<dbReference type="RefSeq" id="WP_211361768.1">
    <property type="nucleotide sequence ID" value="NZ_VFPH01000001.1"/>
</dbReference>
<dbReference type="PANTHER" id="PTHR30055:SF243">
    <property type="entry name" value="HTH-TYPE TRANSCRIPTIONAL REGULATOR RV1816"/>
    <property type="match status" value="1"/>
</dbReference>
<dbReference type="SUPFAM" id="SSF48498">
    <property type="entry name" value="Tetracyclin repressor-like, C-terminal domain"/>
    <property type="match status" value="1"/>
</dbReference>
<dbReference type="Gene3D" id="1.10.357.10">
    <property type="entry name" value="Tetracycline Repressor, domain 2"/>
    <property type="match status" value="1"/>
</dbReference>
<dbReference type="GO" id="GO:0000976">
    <property type="term" value="F:transcription cis-regulatory region binding"/>
    <property type="evidence" value="ECO:0007669"/>
    <property type="project" value="TreeGrafter"/>
</dbReference>
<dbReference type="InterPro" id="IPR025996">
    <property type="entry name" value="MT1864/Rv1816-like_C"/>
</dbReference>
<evidence type="ECO:0000313" key="7">
    <source>
        <dbReference type="Proteomes" id="UP000319818"/>
    </source>
</evidence>
<keyword evidence="2 4" id="KW-0238">DNA-binding</keyword>
<keyword evidence="1" id="KW-0805">Transcription regulation</keyword>
<sequence>MTVVAATRRARVRPRSRRGEGRLLRTEILAAAAELLDASGDERAVTLRAVARRVGISAPSIYPHFPDRPAIVLAVVRQGFVELADRIHAAADTAGEDPHLRLVAACRAYIDFARSHPERYRAMFTGAHDAEDPAALVAEAVLLLTVTLTDCVAAGRSTSADPGADAISLWVGLHGLAHQYAVATSFPWPTDIVHRITAPLSRLVVI</sequence>
<name>A0A543GC12_9PSEU</name>
<keyword evidence="7" id="KW-1185">Reference proteome</keyword>
<dbReference type="InterPro" id="IPR009057">
    <property type="entry name" value="Homeodomain-like_sf"/>
</dbReference>
<evidence type="ECO:0000256" key="1">
    <source>
        <dbReference type="ARBA" id="ARBA00023015"/>
    </source>
</evidence>